<protein>
    <recommendedName>
        <fullName evidence="2">arylamine N-acetyltransferase</fullName>
        <ecNumber evidence="2">2.3.1.5</ecNumber>
    </recommendedName>
</protein>
<dbReference type="HOGENOM" id="CLU_049918_3_0_1"/>
<comment type="similarity">
    <text evidence="1 4">Belongs to the arylamine N-acetyltransferase family.</text>
</comment>
<evidence type="ECO:0000256" key="4">
    <source>
        <dbReference type="RuleBase" id="RU003452"/>
    </source>
</evidence>
<reference evidence="5" key="2">
    <citation type="submission" date="2025-08" db="UniProtKB">
        <authorList>
            <consortium name="Ensembl"/>
        </authorList>
    </citation>
    <scope>IDENTIFICATION</scope>
</reference>
<dbReference type="AlphaFoldDB" id="H2ZLG5"/>
<dbReference type="PANTHER" id="PTHR11786:SF0">
    <property type="entry name" value="ARYLAMINE N-ACETYLTRANSFERASE 4-RELATED"/>
    <property type="match status" value="1"/>
</dbReference>
<proteinExistence type="inferred from homology"/>
<keyword evidence="4" id="KW-0808">Transferase</keyword>
<dbReference type="InterPro" id="IPR001447">
    <property type="entry name" value="Arylamine_N-AcTrfase"/>
</dbReference>
<sequence length="288" mass="34193">MQKYLKRINYNQEIRNDSTTLTKLCKQHMEHIPFENLDMFGGKRRHLDFQRVYNDLVLLKRGGFCYEHNGLFNWVLLECGYKVKMVQAAAYIDEVVGYGPDFDHLALLVTCCDGSEWLADVGWGGNSFTHPLKFELTTEQTQPNGVYRLHKLDDNFIVLQKRKKTLIQMDNVECSVKKEKNAIEWESIYKFDLVPRKWEDFKEMFDYQHDSEESFLKNNMLCAKQRDTGSIVVVGWSAHEKIYMDPLTEKYKWKRKQSDQNEVKKILKDHFQIDIDFDLQPNSKYKFV</sequence>
<dbReference type="STRING" id="51511.ENSCSAVP00000018431"/>
<dbReference type="OMA" id="WRPMYHV"/>
<dbReference type="SUPFAM" id="SSF54001">
    <property type="entry name" value="Cysteine proteinases"/>
    <property type="match status" value="1"/>
</dbReference>
<keyword evidence="3 4" id="KW-0012">Acyltransferase</keyword>
<dbReference type="InParanoid" id="H2ZLG5"/>
<dbReference type="GO" id="GO:0004060">
    <property type="term" value="F:arylamine N-acetyltransferase activity"/>
    <property type="evidence" value="ECO:0007669"/>
    <property type="project" value="UniProtKB-EC"/>
</dbReference>
<dbReference type="PRINTS" id="PR01543">
    <property type="entry name" value="ANATRNSFRASE"/>
</dbReference>
<evidence type="ECO:0000256" key="3">
    <source>
        <dbReference type="ARBA" id="ARBA00023315"/>
    </source>
</evidence>
<dbReference type="Pfam" id="PF00797">
    <property type="entry name" value="Acetyltransf_2"/>
    <property type="match status" value="1"/>
</dbReference>
<dbReference type="Ensembl" id="ENSCSAVT00000018631.1">
    <property type="protein sequence ID" value="ENSCSAVP00000018431.1"/>
    <property type="gene ID" value="ENSCSAVG00000010822.1"/>
</dbReference>
<name>H2ZLG5_CIOSA</name>
<organism evidence="5 6">
    <name type="scientific">Ciona savignyi</name>
    <name type="common">Pacific transparent sea squirt</name>
    <dbReference type="NCBI Taxonomy" id="51511"/>
    <lineage>
        <taxon>Eukaryota</taxon>
        <taxon>Metazoa</taxon>
        <taxon>Chordata</taxon>
        <taxon>Tunicata</taxon>
        <taxon>Ascidiacea</taxon>
        <taxon>Phlebobranchia</taxon>
        <taxon>Cionidae</taxon>
        <taxon>Ciona</taxon>
    </lineage>
</organism>
<dbReference type="InterPro" id="IPR038765">
    <property type="entry name" value="Papain-like_cys_pep_sf"/>
</dbReference>
<evidence type="ECO:0000256" key="2">
    <source>
        <dbReference type="ARBA" id="ARBA00012701"/>
    </source>
</evidence>
<reference evidence="6" key="1">
    <citation type="submission" date="2003-08" db="EMBL/GenBank/DDBJ databases">
        <authorList>
            <person name="Birren B."/>
            <person name="Nusbaum C."/>
            <person name="Abebe A."/>
            <person name="Abouelleil A."/>
            <person name="Adekoya E."/>
            <person name="Ait-zahra M."/>
            <person name="Allen N."/>
            <person name="Allen T."/>
            <person name="An P."/>
            <person name="Anderson M."/>
            <person name="Anderson S."/>
            <person name="Arachchi H."/>
            <person name="Armbruster J."/>
            <person name="Bachantsang P."/>
            <person name="Baldwin J."/>
            <person name="Barry A."/>
            <person name="Bayul T."/>
            <person name="Blitshsteyn B."/>
            <person name="Bloom T."/>
            <person name="Blye J."/>
            <person name="Boguslavskiy L."/>
            <person name="Borowsky M."/>
            <person name="Boukhgalter B."/>
            <person name="Brunache A."/>
            <person name="Butler J."/>
            <person name="Calixte N."/>
            <person name="Calvo S."/>
            <person name="Camarata J."/>
            <person name="Campo K."/>
            <person name="Chang J."/>
            <person name="Cheshatsang Y."/>
            <person name="Citroen M."/>
            <person name="Collymore A."/>
            <person name="Considine T."/>
            <person name="Cook A."/>
            <person name="Cooke P."/>
            <person name="Corum B."/>
            <person name="Cuomo C."/>
            <person name="David R."/>
            <person name="Dawoe T."/>
            <person name="Degray S."/>
            <person name="Dodge S."/>
            <person name="Dooley K."/>
            <person name="Dorje P."/>
            <person name="Dorjee K."/>
            <person name="Dorris L."/>
            <person name="Duffey N."/>
            <person name="Dupes A."/>
            <person name="Elkins T."/>
            <person name="Engels R."/>
            <person name="Erickson J."/>
            <person name="Farina A."/>
            <person name="Faro S."/>
            <person name="Ferreira P."/>
            <person name="Fischer H."/>
            <person name="Fitzgerald M."/>
            <person name="Foley K."/>
            <person name="Gage D."/>
            <person name="Galagan J."/>
            <person name="Gearin G."/>
            <person name="Gnerre S."/>
            <person name="Gnirke A."/>
            <person name="Goyette A."/>
            <person name="Graham J."/>
            <person name="Grandbois E."/>
            <person name="Gyaltsen K."/>
            <person name="Hafez N."/>
            <person name="Hagopian D."/>
            <person name="Hagos B."/>
            <person name="Hall J."/>
            <person name="Hatcher B."/>
            <person name="Heller A."/>
            <person name="Higgins H."/>
            <person name="Honan T."/>
            <person name="Horn A."/>
            <person name="Houde N."/>
            <person name="Hughes L."/>
            <person name="Hulme W."/>
            <person name="Husby E."/>
            <person name="Iliev I."/>
            <person name="Jaffe D."/>
            <person name="Jones C."/>
            <person name="Kamal M."/>
            <person name="Kamat A."/>
            <person name="Kamvysselis M."/>
            <person name="Karlsson E."/>
            <person name="Kells C."/>
            <person name="Kieu A."/>
            <person name="Kisner P."/>
            <person name="Kodira C."/>
            <person name="Kulbokas E."/>
            <person name="Labutti K."/>
            <person name="Lama D."/>
            <person name="Landers T."/>
            <person name="Leger J."/>
            <person name="Levine S."/>
            <person name="Lewis D."/>
            <person name="Lewis T."/>
            <person name="Lindblad-toh K."/>
            <person name="Liu X."/>
            <person name="Lokyitsang T."/>
            <person name="Lokyitsang Y."/>
            <person name="Lucien O."/>
            <person name="Lui A."/>
            <person name="Ma L.J."/>
            <person name="Mabbitt R."/>
            <person name="Macdonald J."/>
            <person name="Maclean C."/>
            <person name="Major J."/>
            <person name="Manning J."/>
            <person name="Marabella R."/>
            <person name="Maru K."/>
            <person name="Matthews C."/>
            <person name="Mauceli E."/>
            <person name="Mccarthy M."/>
            <person name="Mcdonough S."/>
            <person name="Mcghee T."/>
            <person name="Meldrim J."/>
            <person name="Meneus L."/>
            <person name="Mesirov J."/>
            <person name="Mihalev A."/>
            <person name="Mihova T."/>
            <person name="Mikkelsen T."/>
            <person name="Mlenga V."/>
            <person name="Moru K."/>
            <person name="Mozes J."/>
            <person name="Mulrain L."/>
            <person name="Munson G."/>
            <person name="Naylor J."/>
            <person name="Newes C."/>
            <person name="Nguyen C."/>
            <person name="Nguyen N."/>
            <person name="Nguyen T."/>
            <person name="Nicol R."/>
            <person name="Nielsen C."/>
            <person name="Nizzari M."/>
            <person name="Norbu C."/>
            <person name="Norbu N."/>
            <person name="O'donnell P."/>
            <person name="Okoawo O."/>
            <person name="O'leary S."/>
            <person name="Omotosho B."/>
            <person name="O'neill K."/>
            <person name="Osman S."/>
            <person name="Parker S."/>
            <person name="Perrin D."/>
            <person name="Phunkhang P."/>
            <person name="Piqani B."/>
            <person name="Purcell S."/>
            <person name="Rachupka T."/>
            <person name="Ramasamy U."/>
            <person name="Rameau R."/>
            <person name="Ray V."/>
            <person name="Raymond C."/>
            <person name="Retta R."/>
            <person name="Richardson S."/>
            <person name="Rise C."/>
            <person name="Rodriguez J."/>
            <person name="Rogers J."/>
            <person name="Rogov P."/>
            <person name="Rutman M."/>
            <person name="Schupbach R."/>
            <person name="Seaman C."/>
            <person name="Settipalli S."/>
            <person name="Sharpe T."/>
            <person name="Sheridan J."/>
            <person name="Sherpa N."/>
            <person name="Shi J."/>
            <person name="Smirnov S."/>
            <person name="Smith C."/>
            <person name="Sougnez C."/>
            <person name="Spencer B."/>
            <person name="Stalker J."/>
            <person name="Stange-thomann N."/>
            <person name="Stavropoulos S."/>
            <person name="Stetson K."/>
            <person name="Stone C."/>
            <person name="Stone S."/>
            <person name="Stubbs M."/>
            <person name="Talamas J."/>
            <person name="Tchuinga P."/>
            <person name="Tenzing P."/>
            <person name="Tesfaye S."/>
            <person name="Theodore J."/>
            <person name="Thoulutsang Y."/>
            <person name="Topham K."/>
            <person name="Towey S."/>
            <person name="Tsamla T."/>
            <person name="Tsomo N."/>
            <person name="Vallee D."/>
            <person name="Vassiliev H."/>
            <person name="Venkataraman V."/>
            <person name="Vinson J."/>
            <person name="Vo A."/>
            <person name="Wade C."/>
            <person name="Wang S."/>
            <person name="Wangchuk T."/>
            <person name="Wangdi T."/>
            <person name="Whittaker C."/>
            <person name="Wilkinson J."/>
            <person name="Wu Y."/>
            <person name="Wyman D."/>
            <person name="Yadav S."/>
            <person name="Yang S."/>
            <person name="Yang X."/>
            <person name="Yeager S."/>
            <person name="Yee E."/>
            <person name="Young G."/>
            <person name="Zainoun J."/>
            <person name="Zembeck L."/>
            <person name="Zimmer A."/>
            <person name="Zody M."/>
            <person name="Lander E."/>
        </authorList>
    </citation>
    <scope>NUCLEOTIDE SEQUENCE [LARGE SCALE GENOMIC DNA]</scope>
</reference>
<dbReference type="eggNOG" id="ENOG502RVZB">
    <property type="taxonomic scope" value="Eukaryota"/>
</dbReference>
<evidence type="ECO:0000313" key="5">
    <source>
        <dbReference type="Ensembl" id="ENSCSAVP00000018431.1"/>
    </source>
</evidence>
<dbReference type="EC" id="2.3.1.5" evidence="2"/>
<evidence type="ECO:0000256" key="1">
    <source>
        <dbReference type="ARBA" id="ARBA00006547"/>
    </source>
</evidence>
<dbReference type="GeneTree" id="ENSGT00390000012054"/>
<dbReference type="Proteomes" id="UP000007875">
    <property type="component" value="Unassembled WGS sequence"/>
</dbReference>
<dbReference type="Gene3D" id="3.30.2140.20">
    <property type="match status" value="1"/>
</dbReference>
<dbReference type="PANTHER" id="PTHR11786">
    <property type="entry name" value="N-HYDROXYARYLAMINE O-ACETYLTRANSFERASE"/>
    <property type="match status" value="1"/>
</dbReference>
<reference evidence="5" key="3">
    <citation type="submission" date="2025-09" db="UniProtKB">
        <authorList>
            <consortium name="Ensembl"/>
        </authorList>
    </citation>
    <scope>IDENTIFICATION</scope>
</reference>
<dbReference type="InterPro" id="IPR053710">
    <property type="entry name" value="Arylamine_NAT_domain_sf"/>
</dbReference>
<evidence type="ECO:0000313" key="6">
    <source>
        <dbReference type="Proteomes" id="UP000007875"/>
    </source>
</evidence>
<keyword evidence="6" id="KW-1185">Reference proteome</keyword>
<accession>H2ZLG5</accession>
<dbReference type="FunCoup" id="H2ZLG5">
    <property type="interactions" value="1"/>
</dbReference>